<sequence length="116" mass="13396">MTNEEKILSLLEKLDNRVDQLDARQARTETLLEKHGEMLDRLDRRMDQLDERQTKTEIILENTIVPRLDALAEGQKALMEALAPKSRVEALEEEVDLLKTVVRSLSRDMAELKKAQ</sequence>
<dbReference type="EMBL" id="JACOPL010000003">
    <property type="protein sequence ID" value="MBC5724751.1"/>
    <property type="molecule type" value="Genomic_DNA"/>
</dbReference>
<comment type="caution">
    <text evidence="2">The sequence shown here is derived from an EMBL/GenBank/DDBJ whole genome shotgun (WGS) entry which is preliminary data.</text>
</comment>
<name>A0A923LT00_9FIRM</name>
<dbReference type="AlphaFoldDB" id="A0A923LT00"/>
<reference evidence="2" key="1">
    <citation type="submission" date="2020-08" db="EMBL/GenBank/DDBJ databases">
        <title>Genome public.</title>
        <authorList>
            <person name="Liu C."/>
            <person name="Sun Q."/>
        </authorList>
    </citation>
    <scope>NUCLEOTIDE SEQUENCE</scope>
    <source>
        <strain evidence="2">NSJ-28</strain>
    </source>
</reference>
<feature type="coiled-coil region" evidence="1">
    <location>
        <begin position="88"/>
        <end position="115"/>
    </location>
</feature>
<accession>A0A923LT00</accession>
<dbReference type="Proteomes" id="UP000606499">
    <property type="component" value="Unassembled WGS sequence"/>
</dbReference>
<protein>
    <submittedName>
        <fullName evidence="2">Uncharacterized protein</fullName>
    </submittedName>
</protein>
<keyword evidence="3" id="KW-1185">Reference proteome</keyword>
<gene>
    <name evidence="2" type="ORF">H8S45_04655</name>
</gene>
<keyword evidence="1" id="KW-0175">Coiled coil</keyword>
<dbReference type="RefSeq" id="WP_186949714.1">
    <property type="nucleotide sequence ID" value="NZ_JACOPL010000003.1"/>
</dbReference>
<evidence type="ECO:0000256" key="1">
    <source>
        <dbReference type="SAM" id="Coils"/>
    </source>
</evidence>
<proteinExistence type="predicted"/>
<evidence type="ECO:0000313" key="2">
    <source>
        <dbReference type="EMBL" id="MBC5724751.1"/>
    </source>
</evidence>
<evidence type="ECO:0000313" key="3">
    <source>
        <dbReference type="Proteomes" id="UP000606499"/>
    </source>
</evidence>
<feature type="coiled-coil region" evidence="1">
    <location>
        <begin position="4"/>
        <end position="52"/>
    </location>
</feature>
<organism evidence="2 3">
    <name type="scientific">Agathobaculum faecis</name>
    <dbReference type="NCBI Taxonomy" id="2763013"/>
    <lineage>
        <taxon>Bacteria</taxon>
        <taxon>Bacillati</taxon>
        <taxon>Bacillota</taxon>
        <taxon>Clostridia</taxon>
        <taxon>Eubacteriales</taxon>
        <taxon>Butyricicoccaceae</taxon>
        <taxon>Agathobaculum</taxon>
    </lineage>
</organism>